<dbReference type="GO" id="GO:0005634">
    <property type="term" value="C:nucleus"/>
    <property type="evidence" value="ECO:0007669"/>
    <property type="project" value="UniProtKB-ARBA"/>
</dbReference>
<dbReference type="InterPro" id="IPR011333">
    <property type="entry name" value="SKP1/BTB/POZ_sf"/>
</dbReference>
<dbReference type="PANTHER" id="PTHR23110">
    <property type="entry name" value="BTB DOMAIN TRANSCRIPTION FACTOR"/>
    <property type="match status" value="1"/>
</dbReference>
<evidence type="ECO:0000256" key="5">
    <source>
        <dbReference type="ARBA" id="ARBA00037382"/>
    </source>
</evidence>
<dbReference type="GO" id="GO:0045467">
    <property type="term" value="P:R7 cell development"/>
    <property type="evidence" value="ECO:0007669"/>
    <property type="project" value="UniProtKB-ARBA"/>
</dbReference>
<evidence type="ECO:0000256" key="6">
    <source>
        <dbReference type="SAM" id="MobiDB-lite"/>
    </source>
</evidence>
<feature type="compositionally biased region" description="Low complexity" evidence="6">
    <location>
        <begin position="558"/>
        <end position="568"/>
    </location>
</feature>
<feature type="region of interest" description="Disordered" evidence="6">
    <location>
        <begin position="202"/>
        <end position="246"/>
    </location>
</feature>
<keyword evidence="3" id="KW-0524">Neurogenesis</keyword>
<dbReference type="GO" id="GO:0035167">
    <property type="term" value="P:larval lymph gland hemopoiesis"/>
    <property type="evidence" value="ECO:0007669"/>
    <property type="project" value="UniProtKB-ARBA"/>
</dbReference>
<dbReference type="InterPro" id="IPR000210">
    <property type="entry name" value="BTB/POZ_dom"/>
</dbReference>
<dbReference type="EMBL" id="OB660272">
    <property type="protein sequence ID" value="CAD7223893.1"/>
    <property type="molecule type" value="Genomic_DNA"/>
</dbReference>
<dbReference type="GO" id="GO:0006357">
    <property type="term" value="P:regulation of transcription by RNA polymerase II"/>
    <property type="evidence" value="ECO:0007669"/>
    <property type="project" value="TreeGrafter"/>
</dbReference>
<feature type="compositionally biased region" description="Low complexity" evidence="6">
    <location>
        <begin position="151"/>
        <end position="160"/>
    </location>
</feature>
<feature type="region of interest" description="Disordered" evidence="6">
    <location>
        <begin position="123"/>
        <end position="174"/>
    </location>
</feature>
<evidence type="ECO:0000256" key="2">
    <source>
        <dbReference type="ARBA" id="ARBA00022782"/>
    </source>
</evidence>
<sequence length="601" mass="66044">MGSQGLRLFWKNHNTHVIGICEKLWEARALCDVTLACEGGHIRAHRVILSACSPYFQDLFEENPCEHPTVVLKDVSYNHLVALLNFIYRGEVEVDQHDLHQVLSIATNLGIKELTDVAHKLNQDPTHPLAASNAATHPQPPPPSSKKRKSTATPPQQNVPSNPPPLRILNNPIPIAPKNASSHLQGALLNAQIPRLIAAKHPMSPAADADRESADTTGEHPPLKREKREDEENILNENLSDELHRKINGNVTRYEMSPQQDAGSYHSGEAEDFDDQSSTMSPFGGQESDMFSPSSAKEKKGSAGAHGVSQSPKVWVVNEEDLKREENLVTPSLYVKLASAVLRESGPFVTLRHLMRYSSLFRKKKARVIYTFCRLMSGGFGALVRFNTSTVFFKKPPPQFDTTLLENFPLSYEEYAVKYYGQLREMTPRKTAGFLKFCPYEVDSSLFCGGEEQMKAPSPLKNVDLEEHPVTESNGVDPFPRGAGPVDDIKIPPQIVGTSKGIEHDRLSAFPEFKSGSTKAMIRCRSEISVIECGSESAPIFSGERGESSCTKQDDLSPSKVSAQSSPSPATPNLLAAESPLPSDVEEDPPGLPEEIATVSL</sequence>
<feature type="compositionally biased region" description="Basic and acidic residues" evidence="6">
    <location>
        <begin position="208"/>
        <end position="230"/>
    </location>
</feature>
<feature type="compositionally biased region" description="Basic and acidic residues" evidence="6">
    <location>
        <begin position="544"/>
        <end position="557"/>
    </location>
</feature>
<dbReference type="GO" id="GO:0045476">
    <property type="term" value="P:nurse cell apoptotic process"/>
    <property type="evidence" value="ECO:0007669"/>
    <property type="project" value="UniProtKB-ARBA"/>
</dbReference>
<dbReference type="OrthoDB" id="10261408at2759"/>
<dbReference type="CDD" id="cd18315">
    <property type="entry name" value="BTB_POZ_BAB-like"/>
    <property type="match status" value="1"/>
</dbReference>
<reference evidence="7" key="1">
    <citation type="submission" date="2020-11" db="EMBL/GenBank/DDBJ databases">
        <authorList>
            <person name="Tran Van P."/>
        </authorList>
    </citation>
    <scope>NUCLEOTIDE SEQUENCE</scope>
</reference>
<dbReference type="Pfam" id="PF00651">
    <property type="entry name" value="BTB"/>
    <property type="match status" value="1"/>
</dbReference>
<evidence type="ECO:0000313" key="7">
    <source>
        <dbReference type="EMBL" id="CAD7223893.1"/>
    </source>
</evidence>
<gene>
    <name evidence="7" type="ORF">CTOB1V02_LOCUS1866</name>
</gene>
<keyword evidence="4" id="KW-0539">Nucleus</keyword>
<accession>A0A7R8W315</accession>
<keyword evidence="2" id="KW-0221">Differentiation</keyword>
<dbReference type="Gene3D" id="3.30.710.10">
    <property type="entry name" value="Potassium Channel Kv1.1, Chain A"/>
    <property type="match status" value="1"/>
</dbReference>
<dbReference type="SUPFAM" id="SSF54695">
    <property type="entry name" value="POZ domain"/>
    <property type="match status" value="1"/>
</dbReference>
<dbReference type="PROSITE" id="PS50097">
    <property type="entry name" value="BTB"/>
    <property type="match status" value="1"/>
</dbReference>
<dbReference type="GO" id="GO:0007526">
    <property type="term" value="P:larval somatic muscle development"/>
    <property type="evidence" value="ECO:0007669"/>
    <property type="project" value="UniProtKB-ARBA"/>
</dbReference>
<dbReference type="GO" id="GO:0016199">
    <property type="term" value="P:axon midline choice point recognition"/>
    <property type="evidence" value="ECO:0007669"/>
    <property type="project" value="UniProtKB-ARBA"/>
</dbReference>
<name>A0A7R8W315_9CRUS</name>
<feature type="region of interest" description="Disordered" evidence="6">
    <location>
        <begin position="258"/>
        <end position="308"/>
    </location>
</feature>
<protein>
    <submittedName>
        <fullName evidence="7">Uncharacterized protein</fullName>
    </submittedName>
</protein>
<comment type="function">
    <text evidence="5">Putative transcription factor required for axon growth and guidance in the central and peripheral nervous systems. Repels CNS axons away from the midline by promoting the expression of the midline repellent sli and its receptor robo.</text>
</comment>
<dbReference type="InterPro" id="IPR051095">
    <property type="entry name" value="Dros_DevTransReg"/>
</dbReference>
<proteinExistence type="predicted"/>
<evidence type="ECO:0000256" key="4">
    <source>
        <dbReference type="ARBA" id="ARBA00023242"/>
    </source>
</evidence>
<dbReference type="SMART" id="SM00225">
    <property type="entry name" value="BTB"/>
    <property type="match status" value="1"/>
</dbReference>
<feature type="region of interest" description="Disordered" evidence="6">
    <location>
        <begin position="541"/>
        <end position="601"/>
    </location>
</feature>
<evidence type="ECO:0000256" key="3">
    <source>
        <dbReference type="ARBA" id="ARBA00022902"/>
    </source>
</evidence>
<keyword evidence="1" id="KW-0217">Developmental protein</keyword>
<evidence type="ECO:0000256" key="1">
    <source>
        <dbReference type="ARBA" id="ARBA00022473"/>
    </source>
</evidence>
<organism evidence="7">
    <name type="scientific">Cyprideis torosa</name>
    <dbReference type="NCBI Taxonomy" id="163714"/>
    <lineage>
        <taxon>Eukaryota</taxon>
        <taxon>Metazoa</taxon>
        <taxon>Ecdysozoa</taxon>
        <taxon>Arthropoda</taxon>
        <taxon>Crustacea</taxon>
        <taxon>Oligostraca</taxon>
        <taxon>Ostracoda</taxon>
        <taxon>Podocopa</taxon>
        <taxon>Podocopida</taxon>
        <taxon>Cytherocopina</taxon>
        <taxon>Cytheroidea</taxon>
        <taxon>Cytherideidae</taxon>
        <taxon>Cyprideis</taxon>
    </lineage>
</organism>
<dbReference type="AlphaFoldDB" id="A0A7R8W315"/>
<dbReference type="GO" id="GO:0008406">
    <property type="term" value="P:gonad development"/>
    <property type="evidence" value="ECO:0007669"/>
    <property type="project" value="UniProtKB-ARBA"/>
</dbReference>
<dbReference type="PANTHER" id="PTHR23110:SF111">
    <property type="entry name" value="LONGITUDINALS LACKING PROTEIN, ISOFORMS F_I_K_T"/>
    <property type="match status" value="1"/>
</dbReference>
<dbReference type="GO" id="GO:0048813">
    <property type="term" value="P:dendrite morphogenesis"/>
    <property type="evidence" value="ECO:0007669"/>
    <property type="project" value="UniProtKB-ARBA"/>
</dbReference>
<dbReference type="GO" id="GO:0007464">
    <property type="term" value="P:R3/R4 cell fate commitment"/>
    <property type="evidence" value="ECO:0007669"/>
    <property type="project" value="UniProtKB-ARBA"/>
</dbReference>